<keyword evidence="7" id="KW-1185">Reference proteome</keyword>
<comment type="similarity">
    <text evidence="2">Belongs to the virb1 family.</text>
</comment>
<dbReference type="EMBL" id="SLXL01000011">
    <property type="protein sequence ID" value="TCP21430.1"/>
    <property type="molecule type" value="Genomic_DNA"/>
</dbReference>
<gene>
    <name evidence="6" type="ORF">EV656_11182</name>
</gene>
<dbReference type="CDD" id="cd13401">
    <property type="entry name" value="Slt70-like"/>
    <property type="match status" value="1"/>
</dbReference>
<sequence length="658" mass="71622">MRTFVIPSPNQSLPAMRPFVLILLLSLAAPAAAQDETPLTRAMAEVRADNWQAARQAATPAGQVALDIVEWRRLRAGQGTFADYLAFLRRNADWPGLDRLRARGEGKIPADANPADVLAFFGGERPLTGTGTLRLVQAHAAMGNGGDAQALAVLAWRTLPLGSGPQAALLSRYAQALAPHHAARIDEMLWQGEGDEARRMLRLVPEGWEELAEARIALRARAPGVDARIAAVPAPFADHPGLAYERFLWRARKGRAEDAIELMEARSTSAAALGRSLDWANWRRIYTRQLMREGAGQRAYDLAARHHVAPGADYAYADLEWLAGFIALRLLNAPETALDHFQRFEAAVETPISLSRGGYWRGRALEAMGRDAEARTAYADAAAHQTAFYGQLAAERAGLPMDPALTGGETYPGWREAPWADGSVLRAALMFHEAGERNLAEWFLTHLAETADAQGQQQLAGLALRLGEHHIAVRLAKVAARDLNVMMQAYFPLTDLAEADHPVPAELVLAIARRESEFDPAVISGAGARGLMQLMPPTAQAMSAKVGIPYSSSGLTGDPGYNARLGAAYLAQLTDEFGPNPVLISAAYNAGPSRAHRWVAERGDPRSAGVDVVDWIEMIPFRETRNYVMRVTESLAVYRARLSGRTETLRLSQELKAD</sequence>
<evidence type="ECO:0000256" key="1">
    <source>
        <dbReference type="ARBA" id="ARBA00007734"/>
    </source>
</evidence>
<dbReference type="PANTHER" id="PTHR37423:SF2">
    <property type="entry name" value="MEMBRANE-BOUND LYTIC MUREIN TRANSGLYCOSYLASE C"/>
    <property type="match status" value="1"/>
</dbReference>
<comment type="similarity">
    <text evidence="1">Belongs to the transglycosylase Slt family.</text>
</comment>
<dbReference type="Proteomes" id="UP000295733">
    <property type="component" value="Unassembled WGS sequence"/>
</dbReference>
<dbReference type="GO" id="GO:0000270">
    <property type="term" value="P:peptidoglycan metabolic process"/>
    <property type="evidence" value="ECO:0007669"/>
    <property type="project" value="InterPro"/>
</dbReference>
<dbReference type="InterPro" id="IPR023346">
    <property type="entry name" value="Lysozyme-like_dom_sf"/>
</dbReference>
<dbReference type="RefSeq" id="WP_242469061.1">
    <property type="nucleotide sequence ID" value="NZ_NRRP01000017.1"/>
</dbReference>
<dbReference type="GO" id="GO:0008933">
    <property type="term" value="F:peptidoglycan lytic transglycosylase activity"/>
    <property type="evidence" value="ECO:0007669"/>
    <property type="project" value="InterPro"/>
</dbReference>
<feature type="chain" id="PRO_5020184544" evidence="4">
    <location>
        <begin position="34"/>
        <end position="658"/>
    </location>
</feature>
<dbReference type="SUPFAM" id="SSF53955">
    <property type="entry name" value="Lysozyme-like"/>
    <property type="match status" value="1"/>
</dbReference>
<evidence type="ECO:0000256" key="3">
    <source>
        <dbReference type="ARBA" id="ARBA00022729"/>
    </source>
</evidence>
<dbReference type="GO" id="GO:0016020">
    <property type="term" value="C:membrane"/>
    <property type="evidence" value="ECO:0007669"/>
    <property type="project" value="InterPro"/>
</dbReference>
<comment type="caution">
    <text evidence="6">The sequence shown here is derived from an EMBL/GenBank/DDBJ whole genome shotgun (WGS) entry which is preliminary data.</text>
</comment>
<dbReference type="InterPro" id="IPR000189">
    <property type="entry name" value="Transglyc_AS"/>
</dbReference>
<feature type="signal peptide" evidence="4">
    <location>
        <begin position="1"/>
        <end position="33"/>
    </location>
</feature>
<dbReference type="GO" id="GO:0004553">
    <property type="term" value="F:hydrolase activity, hydrolyzing O-glycosyl compounds"/>
    <property type="evidence" value="ECO:0007669"/>
    <property type="project" value="InterPro"/>
</dbReference>
<evidence type="ECO:0000259" key="5">
    <source>
        <dbReference type="Pfam" id="PF01464"/>
    </source>
</evidence>
<keyword evidence="3 4" id="KW-0732">Signal</keyword>
<dbReference type="Pfam" id="PF01464">
    <property type="entry name" value="SLT"/>
    <property type="match status" value="1"/>
</dbReference>
<evidence type="ECO:0000256" key="2">
    <source>
        <dbReference type="ARBA" id="ARBA00009387"/>
    </source>
</evidence>
<dbReference type="AlphaFoldDB" id="A0A4R2NJ36"/>
<evidence type="ECO:0000313" key="6">
    <source>
        <dbReference type="EMBL" id="TCP21430.1"/>
    </source>
</evidence>
<dbReference type="PANTHER" id="PTHR37423">
    <property type="entry name" value="SOLUBLE LYTIC MUREIN TRANSGLYCOSYLASE-RELATED"/>
    <property type="match status" value="1"/>
</dbReference>
<dbReference type="Gene3D" id="1.10.530.10">
    <property type="match status" value="1"/>
</dbReference>
<proteinExistence type="inferred from homology"/>
<accession>A0A4R2NJ36</accession>
<dbReference type="SUPFAM" id="SSF48435">
    <property type="entry name" value="Bacterial muramidases"/>
    <property type="match status" value="1"/>
</dbReference>
<dbReference type="InterPro" id="IPR008939">
    <property type="entry name" value="Lytic_TGlycosylase_superhlx_U"/>
</dbReference>
<dbReference type="PROSITE" id="PS00922">
    <property type="entry name" value="TRANSGLYCOSYLASE"/>
    <property type="match status" value="1"/>
</dbReference>
<dbReference type="Gene3D" id="1.25.20.10">
    <property type="entry name" value="Bacterial muramidases"/>
    <property type="match status" value="1"/>
</dbReference>
<dbReference type="InterPro" id="IPR008258">
    <property type="entry name" value="Transglycosylase_SLT_dom_1"/>
</dbReference>
<organism evidence="6 7">
    <name type="scientific">Rhodovulum adriaticum</name>
    <name type="common">Rhodopseudomonas adriatica</name>
    <dbReference type="NCBI Taxonomy" id="35804"/>
    <lineage>
        <taxon>Bacteria</taxon>
        <taxon>Pseudomonadati</taxon>
        <taxon>Pseudomonadota</taxon>
        <taxon>Alphaproteobacteria</taxon>
        <taxon>Rhodobacterales</taxon>
        <taxon>Paracoccaceae</taxon>
        <taxon>Rhodovulum</taxon>
    </lineage>
</organism>
<name>A0A4R2NJ36_RHOAD</name>
<reference evidence="6 7" key="1">
    <citation type="submission" date="2019-03" db="EMBL/GenBank/DDBJ databases">
        <title>Genomic Encyclopedia of Type Strains, Phase IV (KMG-IV): sequencing the most valuable type-strain genomes for metagenomic binning, comparative biology and taxonomic classification.</title>
        <authorList>
            <person name="Goeker M."/>
        </authorList>
    </citation>
    <scope>NUCLEOTIDE SEQUENCE [LARGE SCALE GENOMIC DNA]</scope>
    <source>
        <strain evidence="6 7">DSM 2781</strain>
    </source>
</reference>
<protein>
    <submittedName>
        <fullName evidence="6">Soluble lytic murein transglycosylase</fullName>
    </submittedName>
</protein>
<evidence type="ECO:0000313" key="7">
    <source>
        <dbReference type="Proteomes" id="UP000295733"/>
    </source>
</evidence>
<dbReference type="GO" id="GO:0042597">
    <property type="term" value="C:periplasmic space"/>
    <property type="evidence" value="ECO:0007669"/>
    <property type="project" value="InterPro"/>
</dbReference>
<feature type="domain" description="Transglycosylase SLT" evidence="5">
    <location>
        <begin position="499"/>
        <end position="604"/>
    </location>
</feature>
<evidence type="ECO:0000256" key="4">
    <source>
        <dbReference type="SAM" id="SignalP"/>
    </source>
</evidence>